<evidence type="ECO:0000313" key="2">
    <source>
        <dbReference type="EMBL" id="ENV16972.1"/>
    </source>
</evidence>
<evidence type="ECO:0000313" key="3">
    <source>
        <dbReference type="Proteomes" id="UP000013148"/>
    </source>
</evidence>
<sequence length="278" mass="31047">MAQDSQDIKSIFDFFYIDNPKIKSFYAQLNGMGSLNTLKSTSQIGDTRKLEATVGLPTVTGGKMGNDHTVNTTSEHLYDGMPTMPREMINKLDELGFIQRELDPSNLGNLVLAEGYLNITDIEVMKGVIDPTIKFMMNSMPNTTAAHKERRKNLESTIAPLVDFMKNVPFALSCNLFVPSEGDQLVQVWMSLSREDMSTVIHDINFKHGEKLAGKWYVLGILDAIPNSLDSSNITLPGIGEMEQFKSAMSEMMKMFGRENEAYGMTPIAIFRVLKPKT</sequence>
<dbReference type="RefSeq" id="WP_004820901.1">
    <property type="nucleotide sequence ID" value="NZ_KB849456.1"/>
</dbReference>
<accession>N8WXV5</accession>
<keyword evidence="3" id="KW-1185">Reference proteome</keyword>
<evidence type="ECO:0000256" key="1">
    <source>
        <dbReference type="SAM" id="MobiDB-lite"/>
    </source>
</evidence>
<name>N8WXV5_ACIGI</name>
<feature type="region of interest" description="Disordered" evidence="1">
    <location>
        <begin position="57"/>
        <end position="77"/>
    </location>
</feature>
<dbReference type="EMBL" id="APPJ01000011">
    <property type="protein sequence ID" value="ENV16972.1"/>
    <property type="molecule type" value="Genomic_DNA"/>
</dbReference>
<organism evidence="2 3">
    <name type="scientific">Acinetobacter guillouiae NIPH 991</name>
    <dbReference type="NCBI Taxonomy" id="1217656"/>
    <lineage>
        <taxon>Bacteria</taxon>
        <taxon>Pseudomonadati</taxon>
        <taxon>Pseudomonadota</taxon>
        <taxon>Gammaproteobacteria</taxon>
        <taxon>Moraxellales</taxon>
        <taxon>Moraxellaceae</taxon>
        <taxon>Acinetobacter</taxon>
    </lineage>
</organism>
<dbReference type="eggNOG" id="ENOG5031IVP">
    <property type="taxonomic scope" value="Bacteria"/>
</dbReference>
<protein>
    <submittedName>
        <fullName evidence="2">Uncharacterized protein</fullName>
    </submittedName>
</protein>
<reference evidence="2 3" key="1">
    <citation type="submission" date="2013-02" db="EMBL/GenBank/DDBJ databases">
        <title>The Genome Sequence of Acinetobacter guillouiae NIPH 991.</title>
        <authorList>
            <consortium name="The Broad Institute Genome Sequencing Platform"/>
            <consortium name="The Broad Institute Genome Sequencing Center for Infectious Disease"/>
            <person name="Cerqueira G."/>
            <person name="Feldgarden M."/>
            <person name="Courvalin P."/>
            <person name="Perichon B."/>
            <person name="Grillot-Courvalin C."/>
            <person name="Clermont D."/>
            <person name="Rocha E."/>
            <person name="Yoon E.-J."/>
            <person name="Nemec A."/>
            <person name="Walker B."/>
            <person name="Young S.K."/>
            <person name="Zeng Q."/>
            <person name="Gargeya S."/>
            <person name="Fitzgerald M."/>
            <person name="Haas B."/>
            <person name="Abouelleil A."/>
            <person name="Alvarado L."/>
            <person name="Arachchi H.M."/>
            <person name="Berlin A.M."/>
            <person name="Chapman S.B."/>
            <person name="Dewar J."/>
            <person name="Goldberg J."/>
            <person name="Griggs A."/>
            <person name="Gujja S."/>
            <person name="Hansen M."/>
            <person name="Howarth C."/>
            <person name="Imamovic A."/>
            <person name="Larimer J."/>
            <person name="McCowan C."/>
            <person name="Murphy C."/>
            <person name="Neiman D."/>
            <person name="Pearson M."/>
            <person name="Priest M."/>
            <person name="Roberts A."/>
            <person name="Saif S."/>
            <person name="Shea T."/>
            <person name="Sisk P."/>
            <person name="Sykes S."/>
            <person name="Wortman J."/>
            <person name="Nusbaum C."/>
            <person name="Birren B."/>
        </authorList>
    </citation>
    <scope>NUCLEOTIDE SEQUENCE [LARGE SCALE GENOMIC DNA]</scope>
    <source>
        <strain evidence="2 3">NIPH 991</strain>
    </source>
</reference>
<gene>
    <name evidence="2" type="ORF">F964_02721</name>
</gene>
<dbReference type="AlphaFoldDB" id="N8WXV5"/>
<dbReference type="Proteomes" id="UP000013148">
    <property type="component" value="Unassembled WGS sequence"/>
</dbReference>
<dbReference type="HOGENOM" id="CLU_972180_0_0_6"/>
<comment type="caution">
    <text evidence="2">The sequence shown here is derived from an EMBL/GenBank/DDBJ whole genome shotgun (WGS) entry which is preliminary data.</text>
</comment>
<proteinExistence type="predicted"/>
<dbReference type="PATRIC" id="fig|1217656.3.peg.2664"/>